<keyword evidence="3" id="KW-0808">Transferase</keyword>
<dbReference type="FunFam" id="3.40.50.970:FF:000129">
    <property type="entry name" value="Transketolase"/>
    <property type="match status" value="1"/>
</dbReference>
<dbReference type="PATRIC" id="fig|1619000.3.peg.159"/>
<evidence type="ECO:0000256" key="3">
    <source>
        <dbReference type="ARBA" id="ARBA00022679"/>
    </source>
</evidence>
<dbReference type="PANTHER" id="PTHR43825:SF1">
    <property type="entry name" value="TRANSKETOLASE-LIKE PYRIMIDINE-BINDING DOMAIN-CONTAINING PROTEIN"/>
    <property type="match status" value="1"/>
</dbReference>
<comment type="cofactor">
    <cofactor evidence="1">
        <name>thiamine diphosphate</name>
        <dbReference type="ChEBI" id="CHEBI:58937"/>
    </cofactor>
</comment>
<dbReference type="PROSITE" id="PS00802">
    <property type="entry name" value="TRANSKETOLASE_2"/>
    <property type="match status" value="1"/>
</dbReference>
<reference evidence="6 7" key="1">
    <citation type="journal article" date="2015" name="Nature">
        <title>rRNA introns, odd ribosomes, and small enigmatic genomes across a large radiation of phyla.</title>
        <authorList>
            <person name="Brown C.T."/>
            <person name="Hug L.A."/>
            <person name="Thomas B.C."/>
            <person name="Sharon I."/>
            <person name="Castelle C.J."/>
            <person name="Singh A."/>
            <person name="Wilkins M.J."/>
            <person name="Williams K.H."/>
            <person name="Banfield J.F."/>
        </authorList>
    </citation>
    <scope>NUCLEOTIDE SEQUENCE [LARGE SCALE GENOMIC DNA]</scope>
</reference>
<proteinExistence type="inferred from homology"/>
<evidence type="ECO:0000259" key="5">
    <source>
        <dbReference type="SMART" id="SM00861"/>
    </source>
</evidence>
<organism evidence="6 7">
    <name type="scientific">Candidatus Uhrbacteria bacterium GW2011_GWF2_44_350</name>
    <dbReference type="NCBI Taxonomy" id="1619000"/>
    <lineage>
        <taxon>Bacteria</taxon>
        <taxon>Candidatus Uhriibacteriota</taxon>
    </lineage>
</organism>
<dbReference type="AlphaFoldDB" id="A0A0G1JKC7"/>
<dbReference type="InterPro" id="IPR005475">
    <property type="entry name" value="Transketolase-like_Pyr-bd"/>
</dbReference>
<evidence type="ECO:0000256" key="4">
    <source>
        <dbReference type="ARBA" id="ARBA00023052"/>
    </source>
</evidence>
<evidence type="ECO:0000313" key="7">
    <source>
        <dbReference type="Proteomes" id="UP000034154"/>
    </source>
</evidence>
<evidence type="ECO:0000313" key="6">
    <source>
        <dbReference type="EMBL" id="KKT71833.1"/>
    </source>
</evidence>
<dbReference type="SMART" id="SM00861">
    <property type="entry name" value="Transket_pyr"/>
    <property type="match status" value="1"/>
</dbReference>
<dbReference type="InterPro" id="IPR020826">
    <property type="entry name" value="Transketolase_BS"/>
</dbReference>
<keyword evidence="4" id="KW-0786">Thiamine pyrophosphate</keyword>
<dbReference type="SUPFAM" id="SSF52922">
    <property type="entry name" value="TK C-terminal domain-like"/>
    <property type="match status" value="1"/>
</dbReference>
<dbReference type="Pfam" id="PF02779">
    <property type="entry name" value="Transket_pyr"/>
    <property type="match status" value="1"/>
</dbReference>
<dbReference type="PANTHER" id="PTHR43825">
    <property type="entry name" value="PYRUVATE DEHYDROGENASE E1 COMPONENT"/>
    <property type="match status" value="1"/>
</dbReference>
<dbReference type="Gene3D" id="3.40.50.970">
    <property type="match status" value="1"/>
</dbReference>
<protein>
    <recommendedName>
        <fullName evidence="5">Transketolase-like pyrimidine-binding domain-containing protein</fullName>
    </recommendedName>
</protein>
<comment type="caution">
    <text evidence="6">The sequence shown here is derived from an EMBL/GenBank/DDBJ whole genome shotgun (WGS) entry which is preliminary data.</text>
</comment>
<dbReference type="Gene3D" id="3.40.50.920">
    <property type="match status" value="1"/>
</dbReference>
<dbReference type="InterPro" id="IPR029061">
    <property type="entry name" value="THDP-binding"/>
</dbReference>
<dbReference type="InterPro" id="IPR051157">
    <property type="entry name" value="PDH/Transketolase"/>
</dbReference>
<dbReference type="EMBL" id="LCJB01000007">
    <property type="protein sequence ID" value="KKT71833.1"/>
    <property type="molecule type" value="Genomic_DNA"/>
</dbReference>
<dbReference type="Proteomes" id="UP000034154">
    <property type="component" value="Unassembled WGS sequence"/>
</dbReference>
<dbReference type="InterPro" id="IPR033248">
    <property type="entry name" value="Transketolase_C"/>
</dbReference>
<feature type="domain" description="Transketolase-like pyrimidine-binding" evidence="5">
    <location>
        <begin position="14"/>
        <end position="179"/>
    </location>
</feature>
<gene>
    <name evidence="6" type="ORF">UW63_C0007G0015</name>
</gene>
<name>A0A0G1JKC7_9BACT</name>
<comment type="similarity">
    <text evidence="2">Belongs to the transketolase family.</text>
</comment>
<accession>A0A0G1JKC7</accession>
<sequence length="325" mass="34974">MPFVLKEIPRLKYAATRDGFGLGLLEAAKKNKNIVVLSADLTESTRCLPFKEKFPERFIQLGVAEQSMASIAAGLALGGKIPFITSYAIFSPGRNWEQIRTCIALQNANVKIIGSHAGLNVGPDGATHQMLEDLALTRVLPGITILSPCDVAEAKKATLAAAKIKGPVYLRLAREASPIFTGSTTLFEVGRMQIFREGVAATIIATGPLVYEALKAAEILKIKDKLNVRVINCSTIKPLDKKTIIESAKKTGVIVTVEEHMVAGGLGSAVAEVVVANHPVPMEFVGIKDKFGESGKPQELLEKYGLTARYIVAAVIRTIARKNKK</sequence>
<dbReference type="SUPFAM" id="SSF52518">
    <property type="entry name" value="Thiamin diphosphate-binding fold (THDP-binding)"/>
    <property type="match status" value="1"/>
</dbReference>
<dbReference type="GO" id="GO:0016740">
    <property type="term" value="F:transferase activity"/>
    <property type="evidence" value="ECO:0007669"/>
    <property type="project" value="UniProtKB-KW"/>
</dbReference>
<dbReference type="InterPro" id="IPR009014">
    <property type="entry name" value="Transketo_C/PFOR_II"/>
</dbReference>
<evidence type="ECO:0000256" key="2">
    <source>
        <dbReference type="ARBA" id="ARBA00007131"/>
    </source>
</evidence>
<evidence type="ECO:0000256" key="1">
    <source>
        <dbReference type="ARBA" id="ARBA00001964"/>
    </source>
</evidence>
<dbReference type="Pfam" id="PF02780">
    <property type="entry name" value="Transketolase_C"/>
    <property type="match status" value="1"/>
</dbReference>
<dbReference type="CDD" id="cd07033">
    <property type="entry name" value="TPP_PYR_DXS_TK_like"/>
    <property type="match status" value="1"/>
</dbReference>